<name>A0AAW9V740_9GAMM</name>
<keyword evidence="1" id="KW-0235">DNA replication</keyword>
<evidence type="ECO:0000313" key="5">
    <source>
        <dbReference type="Proteomes" id="UP000449944"/>
    </source>
</evidence>
<proteinExistence type="predicted"/>
<dbReference type="InterPro" id="IPR003512">
    <property type="entry name" value="Phage_M13_G5P_DNA-bd"/>
</dbReference>
<evidence type="ECO:0000256" key="3">
    <source>
        <dbReference type="ARBA" id="ARBA00030596"/>
    </source>
</evidence>
<dbReference type="Gene3D" id="2.40.50.140">
    <property type="entry name" value="Nucleic acid-binding proteins"/>
    <property type="match status" value="1"/>
</dbReference>
<dbReference type="EMBL" id="WLUB01000005">
    <property type="protein sequence ID" value="MTC33344.1"/>
    <property type="molecule type" value="Genomic_DNA"/>
</dbReference>
<dbReference type="GO" id="GO:0003697">
    <property type="term" value="F:single-stranded DNA binding"/>
    <property type="evidence" value="ECO:0007669"/>
    <property type="project" value="InterPro"/>
</dbReference>
<protein>
    <recommendedName>
        <fullName evidence="3">Single-stranded DNA-binding protein</fullName>
    </recommendedName>
</protein>
<keyword evidence="2" id="KW-0238">DNA-binding</keyword>
<dbReference type="SUPFAM" id="SSF50249">
    <property type="entry name" value="Nucleic acid-binding proteins"/>
    <property type="match status" value="1"/>
</dbReference>
<dbReference type="GO" id="GO:0006260">
    <property type="term" value="P:DNA replication"/>
    <property type="evidence" value="ECO:0007669"/>
    <property type="project" value="UniProtKB-KW"/>
</dbReference>
<gene>
    <name evidence="4" type="ORF">GKR67_01695</name>
</gene>
<dbReference type="AlphaFoldDB" id="A0AAW9V740"/>
<dbReference type="Pfam" id="PF02303">
    <property type="entry name" value="Phage_DNA_bind"/>
    <property type="match status" value="1"/>
</dbReference>
<sequence length="93" mass="10571">MIKIELNALDCAVKTKEVTSNRTGEILHFREQKAYIYNGGIYPKQFMIGLDKDQAEYPAGFYTLSEDSFDVGDFGALKFARNIKLIPMDKKSI</sequence>
<reference evidence="4 5" key="1">
    <citation type="submission" date="2019-10" db="EMBL/GenBank/DDBJ databases">
        <title>Comparative genomic analysis of Providencia.</title>
        <authorList>
            <person name="Yuan C."/>
            <person name="Wei Y."/>
            <person name="Yin Z."/>
        </authorList>
    </citation>
    <scope>NUCLEOTIDE SEQUENCE [LARGE SCALE GENOMIC DNA]</scope>
    <source>
        <strain evidence="5">wls1934</strain>
    </source>
</reference>
<evidence type="ECO:0000256" key="2">
    <source>
        <dbReference type="ARBA" id="ARBA00023125"/>
    </source>
</evidence>
<comment type="caution">
    <text evidence="4">The sequence shown here is derived from an EMBL/GenBank/DDBJ whole genome shotgun (WGS) entry which is preliminary data.</text>
</comment>
<evidence type="ECO:0000256" key="1">
    <source>
        <dbReference type="ARBA" id="ARBA00022705"/>
    </source>
</evidence>
<organism evidence="4 5">
    <name type="scientific">Providencia alcalifaciens</name>
    <dbReference type="NCBI Taxonomy" id="126385"/>
    <lineage>
        <taxon>Bacteria</taxon>
        <taxon>Pseudomonadati</taxon>
        <taxon>Pseudomonadota</taxon>
        <taxon>Gammaproteobacteria</taxon>
        <taxon>Enterobacterales</taxon>
        <taxon>Morganellaceae</taxon>
        <taxon>Providencia</taxon>
    </lineage>
</organism>
<accession>A0AAW9V740</accession>
<dbReference type="Proteomes" id="UP000449944">
    <property type="component" value="Unassembled WGS sequence"/>
</dbReference>
<evidence type="ECO:0000313" key="4">
    <source>
        <dbReference type="EMBL" id="MTC33344.1"/>
    </source>
</evidence>
<dbReference type="InterPro" id="IPR012340">
    <property type="entry name" value="NA-bd_OB-fold"/>
</dbReference>